<sequence length="65" mass="7453">MQDRALPLLLLATFLILNVVFLIGIWKRRTHFSKAFLVFASSLACLLMTSSLILILFTMYIGYNE</sequence>
<accession>A0ABT2KWN8</accession>
<keyword evidence="3" id="KW-1185">Reference proteome</keyword>
<keyword evidence="1" id="KW-0812">Transmembrane</keyword>
<evidence type="ECO:0000313" key="2">
    <source>
        <dbReference type="EMBL" id="MCT4794963.1"/>
    </source>
</evidence>
<comment type="caution">
    <text evidence="2">The sequence shown here is derived from an EMBL/GenBank/DDBJ whole genome shotgun (WGS) entry which is preliminary data.</text>
</comment>
<protein>
    <submittedName>
        <fullName evidence="2">Uncharacterized protein</fullName>
    </submittedName>
</protein>
<name>A0ABT2KWN8_9BACL</name>
<dbReference type="EMBL" id="JANIEK010000015">
    <property type="protein sequence ID" value="MCT4794963.1"/>
    <property type="molecule type" value="Genomic_DNA"/>
</dbReference>
<feature type="transmembrane region" description="Helical" evidence="1">
    <location>
        <begin position="6"/>
        <end position="25"/>
    </location>
</feature>
<organism evidence="2 3">
    <name type="scientific">Exiguobacterium alkaliphilum</name>
    <dbReference type="NCBI Taxonomy" id="1428684"/>
    <lineage>
        <taxon>Bacteria</taxon>
        <taxon>Bacillati</taxon>
        <taxon>Bacillota</taxon>
        <taxon>Bacilli</taxon>
        <taxon>Bacillales</taxon>
        <taxon>Bacillales Family XII. Incertae Sedis</taxon>
        <taxon>Exiguobacterium</taxon>
    </lineage>
</organism>
<evidence type="ECO:0000313" key="3">
    <source>
        <dbReference type="Proteomes" id="UP001206821"/>
    </source>
</evidence>
<reference evidence="2 3" key="1">
    <citation type="submission" date="2022-07" db="EMBL/GenBank/DDBJ databases">
        <title>Genomic and pangenome structural analysis of the polyextremophile Exiguobacterium.</title>
        <authorList>
            <person name="Shen L."/>
        </authorList>
    </citation>
    <scope>NUCLEOTIDE SEQUENCE [LARGE SCALE GENOMIC DNA]</scope>
    <source>
        <strain evidence="2 3">12_1</strain>
    </source>
</reference>
<dbReference type="RefSeq" id="WP_034816619.1">
    <property type="nucleotide sequence ID" value="NZ_JANIEK010000015.1"/>
</dbReference>
<evidence type="ECO:0000256" key="1">
    <source>
        <dbReference type="SAM" id="Phobius"/>
    </source>
</evidence>
<proteinExistence type="predicted"/>
<keyword evidence="1" id="KW-0472">Membrane</keyword>
<keyword evidence="1" id="KW-1133">Transmembrane helix</keyword>
<dbReference type="Proteomes" id="UP001206821">
    <property type="component" value="Unassembled WGS sequence"/>
</dbReference>
<gene>
    <name evidence="2" type="ORF">NQG31_05365</name>
</gene>
<feature type="transmembrane region" description="Helical" evidence="1">
    <location>
        <begin position="37"/>
        <end position="63"/>
    </location>
</feature>